<keyword evidence="3" id="KW-0238">DNA-binding</keyword>
<dbReference type="Pfam" id="PF03466">
    <property type="entry name" value="LysR_substrate"/>
    <property type="match status" value="1"/>
</dbReference>
<evidence type="ECO:0000256" key="1">
    <source>
        <dbReference type="ARBA" id="ARBA00009437"/>
    </source>
</evidence>
<protein>
    <submittedName>
        <fullName evidence="6">Sporulation initiation inhibitor protein Soj</fullName>
    </submittedName>
</protein>
<dbReference type="GO" id="GO:0003700">
    <property type="term" value="F:DNA-binding transcription factor activity"/>
    <property type="evidence" value="ECO:0007669"/>
    <property type="project" value="InterPro"/>
</dbReference>
<dbReference type="Gene3D" id="1.10.10.10">
    <property type="entry name" value="Winged helix-like DNA-binding domain superfamily/Winged helix DNA-binding domain"/>
    <property type="match status" value="1"/>
</dbReference>
<dbReference type="SUPFAM" id="SSF46785">
    <property type="entry name" value="Winged helix' DNA-binding domain"/>
    <property type="match status" value="1"/>
</dbReference>
<dbReference type="EMBL" id="AHJE01000129">
    <property type="protein sequence ID" value="EHP38376.1"/>
    <property type="molecule type" value="Genomic_DNA"/>
</dbReference>
<dbReference type="InterPro" id="IPR036388">
    <property type="entry name" value="WH-like_DNA-bd_sf"/>
</dbReference>
<evidence type="ECO:0000256" key="4">
    <source>
        <dbReference type="ARBA" id="ARBA00023163"/>
    </source>
</evidence>
<evidence type="ECO:0000256" key="3">
    <source>
        <dbReference type="ARBA" id="ARBA00023125"/>
    </source>
</evidence>
<dbReference type="Pfam" id="PF00126">
    <property type="entry name" value="HTH_1"/>
    <property type="match status" value="1"/>
</dbReference>
<evidence type="ECO:0000313" key="7">
    <source>
        <dbReference type="Proteomes" id="UP000005808"/>
    </source>
</evidence>
<gene>
    <name evidence="6" type="ORF">OR16_37550</name>
</gene>
<dbReference type="AlphaFoldDB" id="H1SGI3"/>
<accession>H1SGI3</accession>
<keyword evidence="4" id="KW-0804">Transcription</keyword>
<sequence length="318" mass="34345">MPSPADPLQHNLISRLRLKHLALLLALDRQRSVSRVAAEMNLTQPAVTKALREIEEIFMVPLFVRSRRGLEPTGTGAAVLAHARLAMADTEALGRELAVIGAGLHGRLRIGVIPYVAPVVLDAACSHGLRQQPRVAVLVREGTTDELVAALRAHELDCVIARSFYAPGDDIAQTPLYREEPALVVPVDAAARLGRGKLDWPRLAALDWILPPAHTPIRRTINTLFATAGAVPPTPMVETYSIKTIATLMRNQPRAITIVPRAVAAELAATGSAAVLPHTLTWDLPAVGAMWLRRTEHSEPLQALVLALLEAVAVKREG</sequence>
<evidence type="ECO:0000313" key="6">
    <source>
        <dbReference type="EMBL" id="EHP38376.1"/>
    </source>
</evidence>
<feature type="domain" description="HTH lysR-type" evidence="5">
    <location>
        <begin position="16"/>
        <end position="73"/>
    </location>
</feature>
<dbReference type="PATRIC" id="fig|1127483.3.peg.7481"/>
<comment type="caution">
    <text evidence="6">The sequence shown here is derived from an EMBL/GenBank/DDBJ whole genome shotgun (WGS) entry which is preliminary data.</text>
</comment>
<evidence type="ECO:0000259" key="5">
    <source>
        <dbReference type="PROSITE" id="PS50931"/>
    </source>
</evidence>
<dbReference type="SUPFAM" id="SSF53850">
    <property type="entry name" value="Periplasmic binding protein-like II"/>
    <property type="match status" value="1"/>
</dbReference>
<proteinExistence type="inferred from homology"/>
<comment type="similarity">
    <text evidence="1">Belongs to the LysR transcriptional regulatory family.</text>
</comment>
<dbReference type="PRINTS" id="PR00039">
    <property type="entry name" value="HTHLYSR"/>
</dbReference>
<dbReference type="RefSeq" id="WP_006163502.1">
    <property type="nucleotide sequence ID" value="NZ_AHJE01000129.1"/>
</dbReference>
<dbReference type="InterPro" id="IPR000847">
    <property type="entry name" value="LysR_HTH_N"/>
</dbReference>
<dbReference type="InterPro" id="IPR036390">
    <property type="entry name" value="WH_DNA-bd_sf"/>
</dbReference>
<evidence type="ECO:0000256" key="2">
    <source>
        <dbReference type="ARBA" id="ARBA00023015"/>
    </source>
</evidence>
<dbReference type="PANTHER" id="PTHR30419">
    <property type="entry name" value="HTH-TYPE TRANSCRIPTIONAL REGULATOR YBHD"/>
    <property type="match status" value="1"/>
</dbReference>
<reference evidence="6 7" key="1">
    <citation type="journal article" date="2012" name="J. Bacteriol.">
        <title>De Novo Genome Project of Cupriavidus basilensis OR16.</title>
        <authorList>
            <person name="Cserhati M."/>
            <person name="Kriszt B."/>
            <person name="Szoboszlay S."/>
            <person name="Toth A."/>
            <person name="Szabo I."/>
            <person name="Tancsics A."/>
            <person name="Nagy I."/>
            <person name="Horvath B."/>
            <person name="Nagy I."/>
            <person name="Kukolya J."/>
        </authorList>
    </citation>
    <scope>NUCLEOTIDE SEQUENCE [LARGE SCALE GENOMIC DNA]</scope>
    <source>
        <strain evidence="6 7">OR16</strain>
    </source>
</reference>
<dbReference type="PROSITE" id="PS50931">
    <property type="entry name" value="HTH_LYSR"/>
    <property type="match status" value="1"/>
</dbReference>
<dbReference type="OrthoDB" id="8806341at2"/>
<dbReference type="GO" id="GO:0003677">
    <property type="term" value="F:DNA binding"/>
    <property type="evidence" value="ECO:0007669"/>
    <property type="project" value="UniProtKB-KW"/>
</dbReference>
<keyword evidence="2" id="KW-0805">Transcription regulation</keyword>
<dbReference type="Proteomes" id="UP000005808">
    <property type="component" value="Unassembled WGS sequence"/>
</dbReference>
<dbReference type="InterPro" id="IPR005119">
    <property type="entry name" value="LysR_subst-bd"/>
</dbReference>
<organism evidence="6 7">
    <name type="scientific">Cupriavidus basilensis OR16</name>
    <dbReference type="NCBI Taxonomy" id="1127483"/>
    <lineage>
        <taxon>Bacteria</taxon>
        <taxon>Pseudomonadati</taxon>
        <taxon>Pseudomonadota</taxon>
        <taxon>Betaproteobacteria</taxon>
        <taxon>Burkholderiales</taxon>
        <taxon>Burkholderiaceae</taxon>
        <taxon>Cupriavidus</taxon>
    </lineage>
</organism>
<dbReference type="InterPro" id="IPR050950">
    <property type="entry name" value="HTH-type_LysR_regulators"/>
</dbReference>
<name>H1SGI3_9BURK</name>
<dbReference type="GO" id="GO:0005829">
    <property type="term" value="C:cytosol"/>
    <property type="evidence" value="ECO:0007669"/>
    <property type="project" value="TreeGrafter"/>
</dbReference>
<dbReference type="Gene3D" id="3.40.190.290">
    <property type="match status" value="1"/>
</dbReference>